<dbReference type="Proteomes" id="UP000053615">
    <property type="component" value="Unassembled WGS sequence"/>
</dbReference>
<keyword evidence="3" id="KW-1185">Reference proteome</keyword>
<evidence type="ECO:0000256" key="1">
    <source>
        <dbReference type="SAM" id="MobiDB-lite"/>
    </source>
</evidence>
<sequence>TGVVSSPRDKHASMKNSSASWASSKSKVPVKRSVLERTPSISSVSSTRSDLSLSASTTVIIKSGEWPSKTACPNGALGSVPLKAVPRPRLHSLKSTPKGAKARSASLNQCTPKSSGPLHS</sequence>
<accession>A0A091JYJ9</accession>
<evidence type="ECO:0000313" key="2">
    <source>
        <dbReference type="EMBL" id="KFP29186.1"/>
    </source>
</evidence>
<feature type="compositionally biased region" description="Low complexity" evidence="1">
    <location>
        <begin position="38"/>
        <end position="51"/>
    </location>
</feature>
<dbReference type="AlphaFoldDB" id="A0A091JYJ9"/>
<reference evidence="2 3" key="1">
    <citation type="submission" date="2014-04" db="EMBL/GenBank/DDBJ databases">
        <title>Genome evolution of avian class.</title>
        <authorList>
            <person name="Zhang G."/>
            <person name="Li C."/>
        </authorList>
    </citation>
    <scope>NUCLEOTIDE SEQUENCE [LARGE SCALE GENOMIC DNA]</scope>
    <source>
        <strain evidence="2">BGI_N325</strain>
    </source>
</reference>
<dbReference type="EMBL" id="KK535082">
    <property type="protein sequence ID" value="KFP29186.1"/>
    <property type="molecule type" value="Genomic_DNA"/>
</dbReference>
<protein>
    <recommendedName>
        <fullName evidence="4">Microtubule-associated tumor suppressor 1</fullName>
    </recommendedName>
</protein>
<gene>
    <name evidence="2" type="ORF">N325_06465</name>
</gene>
<feature type="region of interest" description="Disordered" evidence="1">
    <location>
        <begin position="79"/>
        <end position="120"/>
    </location>
</feature>
<proteinExistence type="predicted"/>
<evidence type="ECO:0008006" key="4">
    <source>
        <dbReference type="Google" id="ProtNLM"/>
    </source>
</evidence>
<name>A0A091JYJ9_COLST</name>
<feature type="compositionally biased region" description="Low complexity" evidence="1">
    <location>
        <begin position="14"/>
        <end position="27"/>
    </location>
</feature>
<feature type="region of interest" description="Disordered" evidence="1">
    <location>
        <begin position="1"/>
        <end position="51"/>
    </location>
</feature>
<organism evidence="2 3">
    <name type="scientific">Colius striatus</name>
    <name type="common">Speckled mousebird</name>
    <dbReference type="NCBI Taxonomy" id="57412"/>
    <lineage>
        <taxon>Eukaryota</taxon>
        <taxon>Metazoa</taxon>
        <taxon>Chordata</taxon>
        <taxon>Craniata</taxon>
        <taxon>Vertebrata</taxon>
        <taxon>Euteleostomi</taxon>
        <taxon>Archelosauria</taxon>
        <taxon>Archosauria</taxon>
        <taxon>Dinosauria</taxon>
        <taxon>Saurischia</taxon>
        <taxon>Theropoda</taxon>
        <taxon>Coelurosauria</taxon>
        <taxon>Aves</taxon>
        <taxon>Neognathae</taxon>
        <taxon>Neoaves</taxon>
        <taxon>Telluraves</taxon>
        <taxon>Coraciimorphae</taxon>
        <taxon>Coliiformes</taxon>
        <taxon>Coliidae</taxon>
        <taxon>Colius</taxon>
    </lineage>
</organism>
<feature type="non-terminal residue" evidence="2">
    <location>
        <position position="1"/>
    </location>
</feature>
<feature type="non-terminal residue" evidence="2">
    <location>
        <position position="120"/>
    </location>
</feature>
<evidence type="ECO:0000313" key="3">
    <source>
        <dbReference type="Proteomes" id="UP000053615"/>
    </source>
</evidence>
<feature type="compositionally biased region" description="Polar residues" evidence="1">
    <location>
        <begin position="105"/>
        <end position="114"/>
    </location>
</feature>